<name>A0A239NM48_9ACTN</name>
<sequence length="106" mass="11122">MHTLIRKAGTALAGVVLAGAGLMVALPATSAQAASSVAAASQAAPATACTQTARGWICFLRYCDPYYCYYDCYPTWDARNKGEAPSMQHKVPVTAGKAPEKQISLP</sequence>
<keyword evidence="4" id="KW-1185">Reference proteome</keyword>
<evidence type="ECO:0000256" key="2">
    <source>
        <dbReference type="SAM" id="SignalP"/>
    </source>
</evidence>
<feature type="signal peptide" evidence="2">
    <location>
        <begin position="1"/>
        <end position="33"/>
    </location>
</feature>
<evidence type="ECO:0000256" key="1">
    <source>
        <dbReference type="SAM" id="MobiDB-lite"/>
    </source>
</evidence>
<organism evidence="3 4">
    <name type="scientific">Streptosporangium subroseum</name>
    <dbReference type="NCBI Taxonomy" id="106412"/>
    <lineage>
        <taxon>Bacteria</taxon>
        <taxon>Bacillati</taxon>
        <taxon>Actinomycetota</taxon>
        <taxon>Actinomycetes</taxon>
        <taxon>Streptosporangiales</taxon>
        <taxon>Streptosporangiaceae</taxon>
        <taxon>Streptosporangium</taxon>
    </lineage>
</organism>
<dbReference type="EMBL" id="FZOD01000061">
    <property type="protein sequence ID" value="SNT55179.1"/>
    <property type="molecule type" value="Genomic_DNA"/>
</dbReference>
<protein>
    <submittedName>
        <fullName evidence="3">Uncharacterized protein</fullName>
    </submittedName>
</protein>
<evidence type="ECO:0000313" key="3">
    <source>
        <dbReference type="EMBL" id="SNT55179.1"/>
    </source>
</evidence>
<feature type="region of interest" description="Disordered" evidence="1">
    <location>
        <begin position="83"/>
        <end position="106"/>
    </location>
</feature>
<accession>A0A239NM48</accession>
<reference evidence="3 4" key="1">
    <citation type="submission" date="2017-06" db="EMBL/GenBank/DDBJ databases">
        <authorList>
            <person name="Kim H.J."/>
            <person name="Triplett B.A."/>
        </authorList>
    </citation>
    <scope>NUCLEOTIDE SEQUENCE [LARGE SCALE GENOMIC DNA]</scope>
    <source>
        <strain evidence="3 4">CGMCC 4.2132</strain>
    </source>
</reference>
<gene>
    <name evidence="3" type="ORF">SAMN05216276_10616</name>
</gene>
<keyword evidence="2" id="KW-0732">Signal</keyword>
<feature type="chain" id="PRO_5012873419" evidence="2">
    <location>
        <begin position="34"/>
        <end position="106"/>
    </location>
</feature>
<evidence type="ECO:0000313" key="4">
    <source>
        <dbReference type="Proteomes" id="UP000198282"/>
    </source>
</evidence>
<dbReference type="RefSeq" id="WP_089212187.1">
    <property type="nucleotide sequence ID" value="NZ_FZOD01000061.1"/>
</dbReference>
<proteinExistence type="predicted"/>
<dbReference type="AlphaFoldDB" id="A0A239NM48"/>
<dbReference type="Proteomes" id="UP000198282">
    <property type="component" value="Unassembled WGS sequence"/>
</dbReference>